<protein>
    <submittedName>
        <fullName evidence="2">ShKT domain-containing protein</fullName>
    </submittedName>
</protein>
<evidence type="ECO:0000313" key="1">
    <source>
        <dbReference type="Proteomes" id="UP000492821"/>
    </source>
</evidence>
<keyword evidence="1" id="KW-1185">Reference proteome</keyword>
<evidence type="ECO:0000313" key="2">
    <source>
        <dbReference type="WBParaSite" id="Pan_g23799.t1"/>
    </source>
</evidence>
<dbReference type="WBParaSite" id="Pan_g23799.t1">
    <property type="protein sequence ID" value="Pan_g23799.t1"/>
    <property type="gene ID" value="Pan_g23799"/>
</dbReference>
<accession>A0A7E4VRS4</accession>
<dbReference type="AlphaFoldDB" id="A0A7E4VRS4"/>
<sequence>MGFGEICDRFVHFGSRWPLLPEGLIPQCKDCCSTCGAYAFQPLTILEVQSVQPSDLFDYSWSSFRQRRHRQCNEGAQESTRLISQHILSFANTLHHSVRRRSLRSIRQRTEEKTKDEEIGRLSSLTFTLDID</sequence>
<name>A0A7E4VRS4_PANRE</name>
<dbReference type="Proteomes" id="UP000492821">
    <property type="component" value="Unassembled WGS sequence"/>
</dbReference>
<organism evidence="1 2">
    <name type="scientific">Panagrellus redivivus</name>
    <name type="common">Microworm</name>
    <dbReference type="NCBI Taxonomy" id="6233"/>
    <lineage>
        <taxon>Eukaryota</taxon>
        <taxon>Metazoa</taxon>
        <taxon>Ecdysozoa</taxon>
        <taxon>Nematoda</taxon>
        <taxon>Chromadorea</taxon>
        <taxon>Rhabditida</taxon>
        <taxon>Tylenchina</taxon>
        <taxon>Panagrolaimomorpha</taxon>
        <taxon>Panagrolaimoidea</taxon>
        <taxon>Panagrolaimidae</taxon>
        <taxon>Panagrellus</taxon>
    </lineage>
</organism>
<reference evidence="2" key="2">
    <citation type="submission" date="2020-10" db="UniProtKB">
        <authorList>
            <consortium name="WormBaseParasite"/>
        </authorList>
    </citation>
    <scope>IDENTIFICATION</scope>
</reference>
<reference evidence="1" key="1">
    <citation type="journal article" date="2013" name="Genetics">
        <title>The draft genome and transcriptome of Panagrellus redivivus are shaped by the harsh demands of a free-living lifestyle.</title>
        <authorList>
            <person name="Srinivasan J."/>
            <person name="Dillman A.R."/>
            <person name="Macchietto M.G."/>
            <person name="Heikkinen L."/>
            <person name="Lakso M."/>
            <person name="Fracchia K.M."/>
            <person name="Antoshechkin I."/>
            <person name="Mortazavi A."/>
            <person name="Wong G."/>
            <person name="Sternberg P.W."/>
        </authorList>
    </citation>
    <scope>NUCLEOTIDE SEQUENCE [LARGE SCALE GENOMIC DNA]</scope>
    <source>
        <strain evidence="1">MT8872</strain>
    </source>
</reference>
<proteinExistence type="predicted"/>